<name>A0ABS3S7J8_9ACTN</name>
<reference evidence="2 3" key="1">
    <citation type="submission" date="2021-03" db="EMBL/GenBank/DDBJ databases">
        <title>Actinomadura violae sp. nov., isolated from lichen in Thailand.</title>
        <authorList>
            <person name="Kanchanasin P."/>
            <person name="Saeng-In P."/>
            <person name="Phongsopitanun W."/>
            <person name="Yuki M."/>
            <person name="Kudo T."/>
            <person name="Ohkuma M."/>
            <person name="Tanasupawat S."/>
        </authorList>
    </citation>
    <scope>NUCLEOTIDE SEQUENCE [LARGE SCALE GENOMIC DNA]</scope>
    <source>
        <strain evidence="2 3">LCR2-06</strain>
    </source>
</reference>
<evidence type="ECO:0000313" key="2">
    <source>
        <dbReference type="EMBL" id="MBO2464981.1"/>
    </source>
</evidence>
<dbReference type="Proteomes" id="UP000680206">
    <property type="component" value="Unassembled WGS sequence"/>
</dbReference>
<evidence type="ECO:0000256" key="1">
    <source>
        <dbReference type="SAM" id="MobiDB-lite"/>
    </source>
</evidence>
<evidence type="ECO:0000313" key="3">
    <source>
        <dbReference type="Proteomes" id="UP000680206"/>
    </source>
</evidence>
<comment type="caution">
    <text evidence="2">The sequence shown here is derived from an EMBL/GenBank/DDBJ whole genome shotgun (WGS) entry which is preliminary data.</text>
</comment>
<proteinExistence type="predicted"/>
<accession>A0ABS3S7J8</accession>
<dbReference type="EMBL" id="JAGEPF010000040">
    <property type="protein sequence ID" value="MBO2464981.1"/>
    <property type="molecule type" value="Genomic_DNA"/>
</dbReference>
<keyword evidence="3" id="KW-1185">Reference proteome</keyword>
<sequence>MKHGINQPSGSHRVPRGVPAVDAPETAATGTTVGAGGPAYQPPSVTRVGEFGADTHGSVSVGNSDDSDAGQYYTP</sequence>
<protein>
    <submittedName>
        <fullName evidence="2">Uncharacterized protein</fullName>
    </submittedName>
</protein>
<feature type="region of interest" description="Disordered" evidence="1">
    <location>
        <begin position="1"/>
        <end position="75"/>
    </location>
</feature>
<feature type="compositionally biased region" description="Polar residues" evidence="1">
    <location>
        <begin position="1"/>
        <end position="10"/>
    </location>
</feature>
<dbReference type="RefSeq" id="WP_208251844.1">
    <property type="nucleotide sequence ID" value="NZ_JAGEPF010000040.1"/>
</dbReference>
<organism evidence="2 3">
    <name type="scientific">Actinomadura violacea</name>
    <dbReference type="NCBI Taxonomy" id="2819934"/>
    <lineage>
        <taxon>Bacteria</taxon>
        <taxon>Bacillati</taxon>
        <taxon>Actinomycetota</taxon>
        <taxon>Actinomycetes</taxon>
        <taxon>Streptosporangiales</taxon>
        <taxon>Thermomonosporaceae</taxon>
        <taxon>Actinomadura</taxon>
    </lineage>
</organism>
<gene>
    <name evidence="2" type="ORF">J4709_46190</name>
</gene>